<dbReference type="GO" id="GO:0003700">
    <property type="term" value="F:DNA-binding transcription factor activity"/>
    <property type="evidence" value="ECO:0007669"/>
    <property type="project" value="InterPro"/>
</dbReference>
<dbReference type="InterPro" id="IPR036388">
    <property type="entry name" value="WH-like_DNA-bd_sf"/>
</dbReference>
<comment type="similarity">
    <text evidence="1">Belongs to the LysR transcriptional regulatory family.</text>
</comment>
<keyword evidence="3" id="KW-0238">DNA-binding</keyword>
<proteinExistence type="inferred from homology"/>
<protein>
    <submittedName>
        <fullName evidence="6">LysR family transcriptional regulator</fullName>
    </submittedName>
</protein>
<name>A0A3M2M6A6_9ACTN</name>
<evidence type="ECO:0000256" key="4">
    <source>
        <dbReference type="ARBA" id="ARBA00023163"/>
    </source>
</evidence>
<evidence type="ECO:0000256" key="1">
    <source>
        <dbReference type="ARBA" id="ARBA00009437"/>
    </source>
</evidence>
<dbReference type="Proteomes" id="UP000282674">
    <property type="component" value="Unassembled WGS sequence"/>
</dbReference>
<dbReference type="InterPro" id="IPR000847">
    <property type="entry name" value="LysR_HTH_N"/>
</dbReference>
<evidence type="ECO:0000259" key="5">
    <source>
        <dbReference type="PROSITE" id="PS50931"/>
    </source>
</evidence>
<reference evidence="6 7" key="1">
    <citation type="submission" date="2018-10" db="EMBL/GenBank/DDBJ databases">
        <title>Isolation from soil.</title>
        <authorList>
            <person name="Hu J."/>
        </authorList>
    </citation>
    <scope>NUCLEOTIDE SEQUENCE [LARGE SCALE GENOMIC DNA]</scope>
    <source>
        <strain evidence="6 7">NEAU-Ht49</strain>
    </source>
</reference>
<dbReference type="PANTHER" id="PTHR30346">
    <property type="entry name" value="TRANSCRIPTIONAL DUAL REGULATOR HCAR-RELATED"/>
    <property type="match status" value="1"/>
</dbReference>
<feature type="domain" description="HTH lysR-type" evidence="5">
    <location>
        <begin position="1"/>
        <end position="58"/>
    </location>
</feature>
<dbReference type="PANTHER" id="PTHR30346:SF0">
    <property type="entry name" value="HCA OPERON TRANSCRIPTIONAL ACTIVATOR HCAR"/>
    <property type="match status" value="1"/>
</dbReference>
<dbReference type="OrthoDB" id="79118at2"/>
<organism evidence="6 7">
    <name type="scientific">Actinomadura harenae</name>
    <dbReference type="NCBI Taxonomy" id="2483351"/>
    <lineage>
        <taxon>Bacteria</taxon>
        <taxon>Bacillati</taxon>
        <taxon>Actinomycetota</taxon>
        <taxon>Actinomycetes</taxon>
        <taxon>Streptosporangiales</taxon>
        <taxon>Thermomonosporaceae</taxon>
        <taxon>Actinomadura</taxon>
    </lineage>
</organism>
<dbReference type="SUPFAM" id="SSF46785">
    <property type="entry name" value="Winged helix' DNA-binding domain"/>
    <property type="match status" value="1"/>
</dbReference>
<dbReference type="InterPro" id="IPR005119">
    <property type="entry name" value="LysR_subst-bd"/>
</dbReference>
<dbReference type="RefSeq" id="WP_122194822.1">
    <property type="nucleotide sequence ID" value="NZ_JBHSKC010000025.1"/>
</dbReference>
<dbReference type="SUPFAM" id="SSF53850">
    <property type="entry name" value="Periplasmic binding protein-like II"/>
    <property type="match status" value="1"/>
</dbReference>
<dbReference type="EMBL" id="RFFG01000021">
    <property type="protein sequence ID" value="RMI44045.1"/>
    <property type="molecule type" value="Genomic_DNA"/>
</dbReference>
<dbReference type="InterPro" id="IPR036390">
    <property type="entry name" value="WH_DNA-bd_sf"/>
</dbReference>
<comment type="caution">
    <text evidence="6">The sequence shown here is derived from an EMBL/GenBank/DDBJ whole genome shotgun (WGS) entry which is preliminary data.</text>
</comment>
<keyword evidence="2" id="KW-0805">Transcription regulation</keyword>
<dbReference type="Gene3D" id="3.40.190.10">
    <property type="entry name" value="Periplasmic binding protein-like II"/>
    <property type="match status" value="2"/>
</dbReference>
<dbReference type="AlphaFoldDB" id="A0A3M2M6A6"/>
<keyword evidence="7" id="KW-1185">Reference proteome</keyword>
<dbReference type="Pfam" id="PF00126">
    <property type="entry name" value="HTH_1"/>
    <property type="match status" value="1"/>
</dbReference>
<dbReference type="PRINTS" id="PR00039">
    <property type="entry name" value="HTHLYSR"/>
</dbReference>
<evidence type="ECO:0000313" key="7">
    <source>
        <dbReference type="Proteomes" id="UP000282674"/>
    </source>
</evidence>
<sequence>MERHEIETFLTLAEELHFRRTADRLGLAQGRVSQIVKKLERQIGAPLFDRTSRHVALTPIGQRLRDGILPGHRQIQWAIGQARTAARGFAGPIRVGFSAPWSGEAVIAASDLFQARHPDAEVHYREVQLTDPLGPMRAGEVDLQLTELPIHEPDIAVGSVVFSERRALMVPAGHPFAERPSVSLDDLASTTLIPVAGEAVPQYWLDAHYPRRTPSGQPIPHGPGATYWQEALSLVGSGKGVSITCVRAGGYYARPDVVIVPFHDAPPIEYALLWPVSRQTARVQGFAELVAQSVSRRPPER</sequence>
<evidence type="ECO:0000256" key="3">
    <source>
        <dbReference type="ARBA" id="ARBA00023125"/>
    </source>
</evidence>
<keyword evidence="4" id="KW-0804">Transcription</keyword>
<dbReference type="GO" id="GO:0003677">
    <property type="term" value="F:DNA binding"/>
    <property type="evidence" value="ECO:0007669"/>
    <property type="project" value="UniProtKB-KW"/>
</dbReference>
<evidence type="ECO:0000313" key="6">
    <source>
        <dbReference type="EMBL" id="RMI44045.1"/>
    </source>
</evidence>
<dbReference type="PROSITE" id="PS50931">
    <property type="entry name" value="HTH_LYSR"/>
    <property type="match status" value="1"/>
</dbReference>
<dbReference type="Pfam" id="PF03466">
    <property type="entry name" value="LysR_substrate"/>
    <property type="match status" value="1"/>
</dbReference>
<accession>A0A3M2M6A6</accession>
<dbReference type="GO" id="GO:0032993">
    <property type="term" value="C:protein-DNA complex"/>
    <property type="evidence" value="ECO:0007669"/>
    <property type="project" value="TreeGrafter"/>
</dbReference>
<dbReference type="Gene3D" id="1.10.10.10">
    <property type="entry name" value="Winged helix-like DNA-binding domain superfamily/Winged helix DNA-binding domain"/>
    <property type="match status" value="1"/>
</dbReference>
<evidence type="ECO:0000256" key="2">
    <source>
        <dbReference type="ARBA" id="ARBA00023015"/>
    </source>
</evidence>
<gene>
    <name evidence="6" type="ORF">EBO15_14070</name>
</gene>